<proteinExistence type="predicted"/>
<dbReference type="Proteomes" id="UP000199034">
    <property type="component" value="Unassembled WGS sequence"/>
</dbReference>
<evidence type="ECO:0000313" key="2">
    <source>
        <dbReference type="Proteomes" id="UP000199034"/>
    </source>
</evidence>
<sequence length="455" mass="48265">MSIHDELERIAARAPEVVVPADMWARARRARRRDRLGVVAAVVAVLAVAGTLAWLPTRDGLEPVDGRTLGVPNRLWAVPERMSDRENDDSWMRDEVSSQLDVGTAAAAWTTPGGLPVVVGAADGAYHLLDLPDFGGNNFLLNYGLGGSPVALSPDGLRLAYAYAHFGPDAATEPIPSGVRVLDLEEGSVTDHPILGAEGTAVGTLTWSSDGRWLGWTGERYTSWTESSTGSASPFAGRIDLTTGSVDQMRIGEPSAMTVAIAADGVLSIVGNDRMVRWDGERREARRLRGFWSGRGVVTADGSIAAGIDSELAVQLLDRRLKVSTIDASGELNPVAGGTATVLGITADRLVVRTSTLDSSDGALLLLERDGISATVAAVDADVPDTLTLATDLMTTERPTVDRPEPDWPTDWGRVLTIGGWILVGAAALALLAWTVLLRTRRSPYSSPGARRPVP</sequence>
<gene>
    <name evidence="1" type="ORF">SAMN05421872_104202</name>
</gene>
<keyword evidence="2" id="KW-1185">Reference proteome</keyword>
<protein>
    <submittedName>
        <fullName evidence="1">Uncharacterized protein</fullName>
    </submittedName>
</protein>
<name>A0A1G6Q170_9ACTN</name>
<dbReference type="RefSeq" id="WP_090854064.1">
    <property type="nucleotide sequence ID" value="NZ_FMZM01000004.1"/>
</dbReference>
<dbReference type="EMBL" id="FMZM01000004">
    <property type="protein sequence ID" value="SDC85387.1"/>
    <property type="molecule type" value="Genomic_DNA"/>
</dbReference>
<dbReference type="AlphaFoldDB" id="A0A1G6Q170"/>
<reference evidence="1 2" key="1">
    <citation type="submission" date="2016-10" db="EMBL/GenBank/DDBJ databases">
        <authorList>
            <person name="de Groot N.N."/>
        </authorList>
    </citation>
    <scope>NUCLEOTIDE SEQUENCE [LARGE SCALE GENOMIC DNA]</scope>
    <source>
        <strain evidence="1 2">CGMCC 4.6858</strain>
    </source>
</reference>
<accession>A0A1G6Q170</accession>
<dbReference type="OrthoDB" id="3775546at2"/>
<dbReference type="SUPFAM" id="SSF82171">
    <property type="entry name" value="DPP6 N-terminal domain-like"/>
    <property type="match status" value="1"/>
</dbReference>
<dbReference type="STRING" id="1045774.SAMN05421872_104202"/>
<evidence type="ECO:0000313" key="1">
    <source>
        <dbReference type="EMBL" id="SDC85387.1"/>
    </source>
</evidence>
<organism evidence="1 2">
    <name type="scientific">Nocardioides lianchengensis</name>
    <dbReference type="NCBI Taxonomy" id="1045774"/>
    <lineage>
        <taxon>Bacteria</taxon>
        <taxon>Bacillati</taxon>
        <taxon>Actinomycetota</taxon>
        <taxon>Actinomycetes</taxon>
        <taxon>Propionibacteriales</taxon>
        <taxon>Nocardioidaceae</taxon>
        <taxon>Nocardioides</taxon>
    </lineage>
</organism>